<proteinExistence type="predicted"/>
<evidence type="ECO:0000256" key="1">
    <source>
        <dbReference type="SAM" id="MobiDB-lite"/>
    </source>
</evidence>
<sequence length="494" mass="57055">MRVLIVPELYRPRDASANATLNDAVTWVREWLRQDPTVHVYWLLPHRGTANYEREDVLADRDRVTLLEADSFMQGTDSEYVFTESGYTEEQLRVIRERIYEELGYVDVVVDQLRQGREDLLKWLLLLSGHRADEPKPFDVVVNVHDLMLPFKYATDGYRDDYHRKLEVAHAVLADGCWFKAGLDASELPVFGREFLSETVIEDALDDAVMTESPIDFSRFEERYAKEPRWLHIAGSGWKKKHPELLFEIAEDLYREYGIETIFTSMDDIPESYTRYPWVEAYPRASWEEYARMLRKGDIAICATEYDTLARTWFEQAASGQVLVVRDEPWVEDCVPDDSPLVVPVEELGSRARWVVENWDDAVAANQRLIDHVREVRSPERAGRKTLDDMTRRVEEKVDEYTEVHRKGDSRRSAVGRAIDRTDPDSIALDELNEAGATVVRDGEPLLDHEWCSITDLVFALRVRGYYDTGSAGTPVFRRVPDPDSPGRMSVRSP</sequence>
<dbReference type="Proteomes" id="UP001254813">
    <property type="component" value="Unassembled WGS sequence"/>
</dbReference>
<name>A0ABU2G3Q3_9EURY</name>
<organism evidence="2 3">
    <name type="scientific">Halogeometricum luteum</name>
    <dbReference type="NCBI Taxonomy" id="2950537"/>
    <lineage>
        <taxon>Archaea</taxon>
        <taxon>Methanobacteriati</taxon>
        <taxon>Methanobacteriota</taxon>
        <taxon>Stenosarchaea group</taxon>
        <taxon>Halobacteria</taxon>
        <taxon>Halobacteriales</taxon>
        <taxon>Haloferacaceae</taxon>
        <taxon>Halogeometricum</taxon>
    </lineage>
</organism>
<dbReference type="Gene3D" id="3.40.50.2000">
    <property type="entry name" value="Glycogen Phosphorylase B"/>
    <property type="match status" value="1"/>
</dbReference>
<dbReference type="RefSeq" id="WP_310929332.1">
    <property type="nucleotide sequence ID" value="NZ_JAMQOQ010000004.1"/>
</dbReference>
<evidence type="ECO:0000313" key="3">
    <source>
        <dbReference type="Proteomes" id="UP001254813"/>
    </source>
</evidence>
<protein>
    <submittedName>
        <fullName evidence="2">Glycosyltransferase family 1 protein</fullName>
    </submittedName>
</protein>
<gene>
    <name evidence="2" type="ORF">NDI79_14745</name>
</gene>
<dbReference type="SUPFAM" id="SSF53756">
    <property type="entry name" value="UDP-Glycosyltransferase/glycogen phosphorylase"/>
    <property type="match status" value="1"/>
</dbReference>
<evidence type="ECO:0000313" key="2">
    <source>
        <dbReference type="EMBL" id="MDS0295427.1"/>
    </source>
</evidence>
<accession>A0ABU2G3Q3</accession>
<feature type="region of interest" description="Disordered" evidence="1">
    <location>
        <begin position="472"/>
        <end position="494"/>
    </location>
</feature>
<dbReference type="EMBL" id="JAMQOQ010000004">
    <property type="protein sequence ID" value="MDS0295427.1"/>
    <property type="molecule type" value="Genomic_DNA"/>
</dbReference>
<comment type="caution">
    <text evidence="2">The sequence shown here is derived from an EMBL/GenBank/DDBJ whole genome shotgun (WGS) entry which is preliminary data.</text>
</comment>
<keyword evidence="3" id="KW-1185">Reference proteome</keyword>
<reference evidence="2 3" key="1">
    <citation type="submission" date="2022-06" db="EMBL/GenBank/DDBJ databases">
        <title>Halogeometricum sp. a new haloarchaeum isolate from saline soil.</title>
        <authorList>
            <person name="Strakova D."/>
            <person name="Galisteo C."/>
            <person name="Sanchez-Porro C."/>
            <person name="Ventosa A."/>
        </authorList>
    </citation>
    <scope>NUCLEOTIDE SEQUENCE [LARGE SCALE GENOMIC DNA]</scope>
    <source>
        <strain evidence="3">S3BR25-2</strain>
    </source>
</reference>